<dbReference type="EMBL" id="BAQB01000022">
    <property type="protein sequence ID" value="GBR48082.1"/>
    <property type="molecule type" value="Genomic_DNA"/>
</dbReference>
<evidence type="ECO:0000313" key="1">
    <source>
        <dbReference type="EMBL" id="GBR48082.1"/>
    </source>
</evidence>
<organism evidence="1 2">
    <name type="scientific">Neokomagataea tanensis NBRC 106556</name>
    <dbReference type="NCBI Taxonomy" id="1223519"/>
    <lineage>
        <taxon>Bacteria</taxon>
        <taxon>Pseudomonadati</taxon>
        <taxon>Pseudomonadota</taxon>
        <taxon>Alphaproteobacteria</taxon>
        <taxon>Acetobacterales</taxon>
        <taxon>Acetobacteraceae</taxon>
        <taxon>Neokomagataea</taxon>
    </lineage>
</organism>
<dbReference type="Proteomes" id="UP001062443">
    <property type="component" value="Unassembled WGS sequence"/>
</dbReference>
<protein>
    <recommendedName>
        <fullName evidence="3">Transposase</fullName>
    </recommendedName>
</protein>
<accession>A0ABQ0QKL2</accession>
<evidence type="ECO:0000313" key="2">
    <source>
        <dbReference type="Proteomes" id="UP001062443"/>
    </source>
</evidence>
<gene>
    <name evidence="1" type="ORF">AA106556_1682</name>
</gene>
<name>A0ABQ0QKL2_9PROT</name>
<proteinExistence type="predicted"/>
<evidence type="ECO:0008006" key="3">
    <source>
        <dbReference type="Google" id="ProtNLM"/>
    </source>
</evidence>
<reference evidence="1" key="1">
    <citation type="submission" date="2013-04" db="EMBL/GenBank/DDBJ databases">
        <title>The genome sequencing project of 58 acetic acid bacteria.</title>
        <authorList>
            <person name="Okamoto-Kainuma A."/>
            <person name="Ishikawa M."/>
            <person name="Umino S."/>
            <person name="Koizumi Y."/>
            <person name="Shiwa Y."/>
            <person name="Yoshikawa H."/>
            <person name="Matsutani M."/>
            <person name="Matsushita K."/>
        </authorList>
    </citation>
    <scope>NUCLEOTIDE SEQUENCE</scope>
    <source>
        <strain evidence="1">NBRC 106556</strain>
    </source>
</reference>
<keyword evidence="2" id="KW-1185">Reference proteome</keyword>
<comment type="caution">
    <text evidence="1">The sequence shown here is derived from an EMBL/GenBank/DDBJ whole genome shotgun (WGS) entry which is preliminary data.</text>
</comment>
<sequence>MDGEYEAPNDISAHELLQYDGDFRMFYILDGLYRERGLNARGNRRCCEGSLGAVRWVWCLGRCWGYGYDDSEVWWRDVSQMNVVFMAPPQML</sequence>